<dbReference type="AlphaFoldDB" id="A0A6G2DX62"/>
<dbReference type="Gene3D" id="2.60.40.10">
    <property type="entry name" value="Immunoglobulins"/>
    <property type="match status" value="1"/>
</dbReference>
<comment type="caution">
    <text evidence="1">The sequence shown here is derived from an EMBL/GenBank/DDBJ whole genome shotgun (WGS) entry which is preliminary data.</text>
</comment>
<evidence type="ECO:0000313" key="1">
    <source>
        <dbReference type="EMBL" id="MTW25853.1"/>
    </source>
</evidence>
<proteinExistence type="predicted"/>
<gene>
    <name evidence="1" type="ORF">GM537_13840</name>
</gene>
<feature type="non-terminal residue" evidence="1">
    <location>
        <position position="85"/>
    </location>
</feature>
<name>A0A6G2DX62_STREE</name>
<sequence length="85" mass="9395">FKEVEPLAGYTVTTMDTDVQLVDHQLVTITVVNQKLPRGNVDFMKVDGRTNTSLQGAMFKVMKEENGHYTPVLQNGKEVVVASGK</sequence>
<dbReference type="InterPro" id="IPR013783">
    <property type="entry name" value="Ig-like_fold"/>
</dbReference>
<protein>
    <submittedName>
        <fullName evidence="1">Cell surface protein</fullName>
    </submittedName>
</protein>
<evidence type="ECO:0000313" key="2">
    <source>
        <dbReference type="Proteomes" id="UP000490982"/>
    </source>
</evidence>
<organism evidence="1 2">
    <name type="scientific">Streptococcus pneumoniae</name>
    <dbReference type="NCBI Taxonomy" id="1313"/>
    <lineage>
        <taxon>Bacteria</taxon>
        <taxon>Bacillati</taxon>
        <taxon>Bacillota</taxon>
        <taxon>Bacilli</taxon>
        <taxon>Lactobacillales</taxon>
        <taxon>Streptococcaceae</taxon>
        <taxon>Streptococcus</taxon>
    </lineage>
</organism>
<dbReference type="Proteomes" id="UP000490982">
    <property type="component" value="Unassembled WGS sequence"/>
</dbReference>
<accession>A0A6G2DX62</accession>
<reference evidence="1 2" key="1">
    <citation type="submission" date="2019-11" db="EMBL/GenBank/DDBJ databases">
        <title>Growth characteristics of pneumococcus vary with the chemical composition of the capsule and with environmental conditions.</title>
        <authorList>
            <person name="Tothpal A."/>
            <person name="Desobry K."/>
            <person name="Joshi S."/>
            <person name="Wyllie A.L."/>
            <person name="Weinberger D.M."/>
        </authorList>
    </citation>
    <scope>NUCLEOTIDE SEQUENCE [LARGE SCALE GENOMIC DNA]</scope>
    <source>
        <strain evidence="2">pnumococcus23A</strain>
    </source>
</reference>
<dbReference type="EMBL" id="WNHS01000757">
    <property type="protein sequence ID" value="MTW25853.1"/>
    <property type="molecule type" value="Genomic_DNA"/>
</dbReference>
<feature type="non-terminal residue" evidence="1">
    <location>
        <position position="1"/>
    </location>
</feature>